<name>A0A0V1AKH5_TRIPS</name>
<evidence type="ECO:0000313" key="2">
    <source>
        <dbReference type="Proteomes" id="UP000054632"/>
    </source>
</evidence>
<reference evidence="1 2" key="1">
    <citation type="submission" date="2015-01" db="EMBL/GenBank/DDBJ databases">
        <title>Evolution of Trichinella species and genotypes.</title>
        <authorList>
            <person name="Korhonen P.K."/>
            <person name="Edoardo P."/>
            <person name="Giuseppe L.R."/>
            <person name="Gasser R.B."/>
        </authorList>
    </citation>
    <scope>NUCLEOTIDE SEQUENCE [LARGE SCALE GENOMIC DNA]</scope>
    <source>
        <strain evidence="1">ISS13</strain>
    </source>
</reference>
<evidence type="ECO:0000313" key="1">
    <source>
        <dbReference type="EMBL" id="KRY25344.1"/>
    </source>
</evidence>
<accession>A0A0V1AKH5</accession>
<dbReference type="Proteomes" id="UP000054632">
    <property type="component" value="Unassembled WGS sequence"/>
</dbReference>
<organism evidence="1 2">
    <name type="scientific">Trichinella pseudospiralis</name>
    <name type="common">Parasitic roundworm</name>
    <dbReference type="NCBI Taxonomy" id="6337"/>
    <lineage>
        <taxon>Eukaryota</taxon>
        <taxon>Metazoa</taxon>
        <taxon>Ecdysozoa</taxon>
        <taxon>Nematoda</taxon>
        <taxon>Enoplea</taxon>
        <taxon>Dorylaimia</taxon>
        <taxon>Trichinellida</taxon>
        <taxon>Trichinellidae</taxon>
        <taxon>Trichinella</taxon>
    </lineage>
</organism>
<gene>
    <name evidence="1" type="ORF">T4A_7177</name>
</gene>
<dbReference type="EMBL" id="JYDR01006178">
    <property type="protein sequence ID" value="KRY25344.1"/>
    <property type="molecule type" value="Genomic_DNA"/>
</dbReference>
<comment type="caution">
    <text evidence="1">The sequence shown here is derived from an EMBL/GenBank/DDBJ whole genome shotgun (WGS) entry which is preliminary data.</text>
</comment>
<feature type="non-terminal residue" evidence="1">
    <location>
        <position position="1"/>
    </location>
</feature>
<sequence length="34" mass="4119">LYVLGMNCLIHLFGQRVMAMHRMEYACFRLLKIF</sequence>
<dbReference type="AlphaFoldDB" id="A0A0V1AKH5"/>
<proteinExistence type="predicted"/>
<protein>
    <submittedName>
        <fullName evidence="1">Uncharacterized protein</fullName>
    </submittedName>
</protein>
<feature type="non-terminal residue" evidence="1">
    <location>
        <position position="34"/>
    </location>
</feature>